<dbReference type="SUPFAM" id="SSF52172">
    <property type="entry name" value="CheY-like"/>
    <property type="match status" value="1"/>
</dbReference>
<dbReference type="InterPro" id="IPR011006">
    <property type="entry name" value="CheY-like_superfamily"/>
</dbReference>
<dbReference type="GO" id="GO:0000160">
    <property type="term" value="P:phosphorelay signal transduction system"/>
    <property type="evidence" value="ECO:0007669"/>
    <property type="project" value="InterPro"/>
</dbReference>
<feature type="modified residue" description="4-aspartylphosphate" evidence="2">
    <location>
        <position position="56"/>
    </location>
</feature>
<dbReference type="SMART" id="SM00448">
    <property type="entry name" value="REC"/>
    <property type="match status" value="1"/>
</dbReference>
<organism evidence="4 5">
    <name type="scientific">Mastigocoleus testarum BC008</name>
    <dbReference type="NCBI Taxonomy" id="371196"/>
    <lineage>
        <taxon>Bacteria</taxon>
        <taxon>Bacillati</taxon>
        <taxon>Cyanobacteriota</taxon>
        <taxon>Cyanophyceae</taxon>
        <taxon>Nostocales</taxon>
        <taxon>Hapalosiphonaceae</taxon>
        <taxon>Mastigocoleus</taxon>
    </lineage>
</organism>
<proteinExistence type="predicted"/>
<comment type="caution">
    <text evidence="4">The sequence shown here is derived from an EMBL/GenBank/DDBJ whole genome shotgun (WGS) entry which is preliminary data.</text>
</comment>
<reference evidence="4 5" key="1">
    <citation type="journal article" date="2015" name="Genome Announc.">
        <title>Draft Genome of the Euendolithic (true boring) Cyanobacterium Mastigocoleus testarum strain BC008.</title>
        <authorList>
            <person name="Guida B.S."/>
            <person name="Garcia-Pichel F."/>
        </authorList>
    </citation>
    <scope>NUCLEOTIDE SEQUENCE [LARGE SCALE GENOMIC DNA]</scope>
    <source>
        <strain evidence="4 5">BC008</strain>
    </source>
</reference>
<dbReference type="EMBL" id="LMTZ01000096">
    <property type="protein sequence ID" value="KST66584.1"/>
    <property type="molecule type" value="Genomic_DNA"/>
</dbReference>
<dbReference type="InterPro" id="IPR050595">
    <property type="entry name" value="Bact_response_regulator"/>
</dbReference>
<sequence>MSDKPLILTVDRNRRNLELLKNFLIKQGYEVISASNLDELDRVLSESNNINLVLLDVSGFDQNIWIRCEQLKNQAIPFLIISAKSKYITAIESESLARGASSILVKPLVIKQLLNLIRSLLRD</sequence>
<keyword evidence="5" id="KW-1185">Reference proteome</keyword>
<dbReference type="PANTHER" id="PTHR44591:SF3">
    <property type="entry name" value="RESPONSE REGULATORY DOMAIN-CONTAINING PROTEIN"/>
    <property type="match status" value="1"/>
</dbReference>
<dbReference type="AlphaFoldDB" id="A0A0V7ZQ10"/>
<evidence type="ECO:0000256" key="2">
    <source>
        <dbReference type="PROSITE-ProRule" id="PRU00169"/>
    </source>
</evidence>
<gene>
    <name evidence="4" type="ORF">BC008_43495</name>
</gene>
<name>A0A0V7ZQ10_9CYAN</name>
<feature type="domain" description="Response regulatory" evidence="3">
    <location>
        <begin position="6"/>
        <end position="121"/>
    </location>
</feature>
<dbReference type="OrthoDB" id="6088308at2"/>
<keyword evidence="1 2" id="KW-0597">Phosphoprotein</keyword>
<dbReference type="RefSeq" id="WP_027844326.1">
    <property type="nucleotide sequence ID" value="NZ_LMTZ01000096.1"/>
</dbReference>
<dbReference type="Pfam" id="PF00072">
    <property type="entry name" value="Response_reg"/>
    <property type="match status" value="1"/>
</dbReference>
<accession>A0A0V7ZQ10</accession>
<dbReference type="InterPro" id="IPR001789">
    <property type="entry name" value="Sig_transdc_resp-reg_receiver"/>
</dbReference>
<dbReference type="PROSITE" id="PS50110">
    <property type="entry name" value="RESPONSE_REGULATORY"/>
    <property type="match status" value="1"/>
</dbReference>
<dbReference type="Proteomes" id="UP000053372">
    <property type="component" value="Unassembled WGS sequence"/>
</dbReference>
<evidence type="ECO:0000256" key="1">
    <source>
        <dbReference type="ARBA" id="ARBA00022553"/>
    </source>
</evidence>
<evidence type="ECO:0000259" key="3">
    <source>
        <dbReference type="PROSITE" id="PS50110"/>
    </source>
</evidence>
<protein>
    <submittedName>
        <fullName evidence="4">Response regulator receiver protein</fullName>
    </submittedName>
</protein>
<dbReference type="PANTHER" id="PTHR44591">
    <property type="entry name" value="STRESS RESPONSE REGULATOR PROTEIN 1"/>
    <property type="match status" value="1"/>
</dbReference>
<evidence type="ECO:0000313" key="4">
    <source>
        <dbReference type="EMBL" id="KST66584.1"/>
    </source>
</evidence>
<dbReference type="Gene3D" id="3.40.50.2300">
    <property type="match status" value="1"/>
</dbReference>
<evidence type="ECO:0000313" key="5">
    <source>
        <dbReference type="Proteomes" id="UP000053372"/>
    </source>
</evidence>